<evidence type="ECO:0000313" key="4">
    <source>
        <dbReference type="Proteomes" id="UP000321947"/>
    </source>
</evidence>
<name>A0A5A7V984_CUCMM</name>
<organism evidence="1 3">
    <name type="scientific">Cucumis melo var. makuwa</name>
    <name type="common">Oriental melon</name>
    <dbReference type="NCBI Taxonomy" id="1194695"/>
    <lineage>
        <taxon>Eukaryota</taxon>
        <taxon>Viridiplantae</taxon>
        <taxon>Streptophyta</taxon>
        <taxon>Embryophyta</taxon>
        <taxon>Tracheophyta</taxon>
        <taxon>Spermatophyta</taxon>
        <taxon>Magnoliopsida</taxon>
        <taxon>eudicotyledons</taxon>
        <taxon>Gunneridae</taxon>
        <taxon>Pentapetalae</taxon>
        <taxon>rosids</taxon>
        <taxon>fabids</taxon>
        <taxon>Cucurbitales</taxon>
        <taxon>Cucurbitaceae</taxon>
        <taxon>Benincaseae</taxon>
        <taxon>Cucumis</taxon>
    </lineage>
</organism>
<dbReference type="STRING" id="1194695.A0A5A7V984"/>
<sequence>MPNLCLVVVKQCFFDHRHCASTVTMSTIATTVPSNICLASSNMVCSWLDLHSKHHPLNALNDSEVDNVSLNGYLYNFENFLVGHEMRKLLATFCDNIIKKGQSEKLSDKAIKETLERVNVDTL</sequence>
<gene>
    <name evidence="2" type="ORF">E5676_scaffold218G00680</name>
    <name evidence="1" type="ORF">E6C27_scaffold548G00930</name>
</gene>
<protein>
    <submittedName>
        <fullName evidence="1">Cullin-1-like</fullName>
    </submittedName>
</protein>
<dbReference type="OrthoDB" id="1921183at2759"/>
<reference evidence="3 4" key="1">
    <citation type="submission" date="2019-08" db="EMBL/GenBank/DDBJ databases">
        <title>Draft genome sequences of two oriental melons (Cucumis melo L. var makuwa).</title>
        <authorList>
            <person name="Kwon S.-Y."/>
        </authorList>
    </citation>
    <scope>NUCLEOTIDE SEQUENCE [LARGE SCALE GENOMIC DNA]</scope>
    <source>
        <strain evidence="4">cv. Chang Bougi</strain>
        <strain evidence="3">cv. SW 3</strain>
        <tissue evidence="1">Leaf</tissue>
    </source>
</reference>
<dbReference type="EMBL" id="SSTE01001908">
    <property type="protein sequence ID" value="KAA0064168.1"/>
    <property type="molecule type" value="Genomic_DNA"/>
</dbReference>
<dbReference type="AlphaFoldDB" id="A0A5A7V984"/>
<evidence type="ECO:0000313" key="1">
    <source>
        <dbReference type="EMBL" id="KAA0064168.1"/>
    </source>
</evidence>
<evidence type="ECO:0000313" key="2">
    <source>
        <dbReference type="EMBL" id="TYK02861.1"/>
    </source>
</evidence>
<evidence type="ECO:0000313" key="3">
    <source>
        <dbReference type="Proteomes" id="UP000321393"/>
    </source>
</evidence>
<proteinExistence type="predicted"/>
<dbReference type="Proteomes" id="UP000321393">
    <property type="component" value="Unassembled WGS sequence"/>
</dbReference>
<dbReference type="EMBL" id="SSTD01015334">
    <property type="protein sequence ID" value="TYK02861.1"/>
    <property type="molecule type" value="Genomic_DNA"/>
</dbReference>
<dbReference type="Proteomes" id="UP000321947">
    <property type="component" value="Unassembled WGS sequence"/>
</dbReference>
<comment type="caution">
    <text evidence="1">The sequence shown here is derived from an EMBL/GenBank/DDBJ whole genome shotgun (WGS) entry which is preliminary data.</text>
</comment>
<accession>A0A5A7V984</accession>